<dbReference type="InterPro" id="IPR008978">
    <property type="entry name" value="HSP20-like_chaperone"/>
</dbReference>
<accession>A0A4Q9LYN8</accession>
<evidence type="ECO:0000313" key="5">
    <source>
        <dbReference type="Proteomes" id="UP000292282"/>
    </source>
</evidence>
<dbReference type="Gene3D" id="2.60.40.790">
    <property type="match status" value="1"/>
</dbReference>
<sequence length="154" mass="17819">MVANNYTWSQEFDDISITVEHTSNINSSDVCVEVINDILEISINKEIIISDKLCKPVINDEIVWEIDGNILVVTLTKRVKEWWESAFEGHEKVDVSKIAETRNTSLNDLDSESRQMVEKMLYEQKCKATGEKTEEELRNEELMKKLNMSQFEGD</sequence>
<dbReference type="PANTHER" id="PTHR12356">
    <property type="entry name" value="NUCLEAR MOVEMENT PROTEIN NUDC"/>
    <property type="match status" value="1"/>
</dbReference>
<dbReference type="InterPro" id="IPR007052">
    <property type="entry name" value="CS_dom"/>
</dbReference>
<dbReference type="PROSITE" id="PS51203">
    <property type="entry name" value="CS"/>
    <property type="match status" value="1"/>
</dbReference>
<evidence type="ECO:0000313" key="4">
    <source>
        <dbReference type="EMBL" id="TBU17610.1"/>
    </source>
</evidence>
<dbReference type="STRING" id="1176355.A0A4Q9LYN8"/>
<dbReference type="CDD" id="cd06467">
    <property type="entry name" value="p23_NUDC_like"/>
    <property type="match status" value="1"/>
</dbReference>
<comment type="caution">
    <text evidence="4">The sequence shown here is derived from an EMBL/GenBank/DDBJ whole genome shotgun (WGS) entry which is preliminary data.</text>
</comment>
<dbReference type="Pfam" id="PF04969">
    <property type="entry name" value="CS"/>
    <property type="match status" value="1"/>
</dbReference>
<proteinExistence type="predicted"/>
<dbReference type="PANTHER" id="PTHR12356:SF3">
    <property type="entry name" value="NUCLEAR MIGRATION PROTEIN NUDC"/>
    <property type="match status" value="1"/>
</dbReference>
<evidence type="ECO:0000256" key="2">
    <source>
        <dbReference type="ARBA" id="ARBA00022490"/>
    </source>
</evidence>
<dbReference type="GO" id="GO:0051082">
    <property type="term" value="F:unfolded protein binding"/>
    <property type="evidence" value="ECO:0007669"/>
    <property type="project" value="TreeGrafter"/>
</dbReference>
<dbReference type="EMBL" id="PITK01000284">
    <property type="protein sequence ID" value="TBU17610.1"/>
    <property type="molecule type" value="Genomic_DNA"/>
</dbReference>
<dbReference type="SUPFAM" id="SSF49764">
    <property type="entry name" value="HSP20-like chaperones"/>
    <property type="match status" value="1"/>
</dbReference>
<protein>
    <submittedName>
        <fullName evidence="4">Putative nuclear movement protein NudC</fullName>
    </submittedName>
</protein>
<comment type="subcellular location">
    <subcellularLocation>
        <location evidence="1">Cytoplasm</location>
    </subcellularLocation>
</comment>
<dbReference type="VEuPathDB" id="MicrosporidiaDB:CWI38_0284p0050"/>
<organism evidence="4 5">
    <name type="scientific">Hamiltosporidium tvaerminnensis</name>
    <dbReference type="NCBI Taxonomy" id="1176355"/>
    <lineage>
        <taxon>Eukaryota</taxon>
        <taxon>Fungi</taxon>
        <taxon>Fungi incertae sedis</taxon>
        <taxon>Microsporidia</taxon>
        <taxon>Dubosqiidae</taxon>
        <taxon>Hamiltosporidium</taxon>
    </lineage>
</organism>
<reference evidence="4 5" key="1">
    <citation type="submission" date="2017-12" db="EMBL/GenBank/DDBJ databases">
        <authorList>
            <person name="Pombert J.-F."/>
            <person name="Haag K.L."/>
            <person name="Ebert D."/>
        </authorList>
    </citation>
    <scope>NUCLEOTIDE SEQUENCE [LARGE SCALE GENOMIC DNA]</scope>
    <source>
        <strain evidence="4">IL-G-3</strain>
    </source>
</reference>
<evidence type="ECO:0000256" key="1">
    <source>
        <dbReference type="ARBA" id="ARBA00004496"/>
    </source>
</evidence>
<dbReference type="GO" id="GO:0005737">
    <property type="term" value="C:cytoplasm"/>
    <property type="evidence" value="ECO:0007669"/>
    <property type="project" value="UniProtKB-SubCell"/>
</dbReference>
<dbReference type="GO" id="GO:0006457">
    <property type="term" value="P:protein folding"/>
    <property type="evidence" value="ECO:0007669"/>
    <property type="project" value="TreeGrafter"/>
</dbReference>
<feature type="domain" description="CS" evidence="3">
    <location>
        <begin position="1"/>
        <end position="87"/>
    </location>
</feature>
<evidence type="ECO:0000259" key="3">
    <source>
        <dbReference type="PROSITE" id="PS51203"/>
    </source>
</evidence>
<dbReference type="InterPro" id="IPR037898">
    <property type="entry name" value="NudC_fam"/>
</dbReference>
<name>A0A4Q9LYN8_9MICR</name>
<keyword evidence="2" id="KW-0963">Cytoplasm</keyword>
<dbReference type="OrthoDB" id="416217at2759"/>
<keyword evidence="5" id="KW-1185">Reference proteome</keyword>
<dbReference type="AlphaFoldDB" id="A0A4Q9LYN8"/>
<dbReference type="Proteomes" id="UP000292282">
    <property type="component" value="Unassembled WGS sequence"/>
</dbReference>
<gene>
    <name evidence="4" type="ORF">CWI38_0284p0050</name>
</gene>